<dbReference type="NCBIfam" id="TIGR01439">
    <property type="entry name" value="lp_hng_hel_AbrB"/>
    <property type="match status" value="1"/>
</dbReference>
<evidence type="ECO:0000256" key="2">
    <source>
        <dbReference type="SAM" id="Coils"/>
    </source>
</evidence>
<organism evidence="4">
    <name type="scientific">candidate division CPR3 bacterium</name>
    <dbReference type="NCBI Taxonomy" id="2268181"/>
    <lineage>
        <taxon>Bacteria</taxon>
        <taxon>Bacteria division CPR3</taxon>
    </lineage>
</organism>
<dbReference type="InterPro" id="IPR007159">
    <property type="entry name" value="SpoVT-AbrB_dom"/>
</dbReference>
<dbReference type="InterPro" id="IPR037914">
    <property type="entry name" value="SpoVT-AbrB_sf"/>
</dbReference>
<reference evidence="4" key="1">
    <citation type="journal article" date="2020" name="mSystems">
        <title>Genome- and Community-Level Interaction Insights into Carbon Utilization and Element Cycling Functions of Hydrothermarchaeota in Hydrothermal Sediment.</title>
        <authorList>
            <person name="Zhou Z."/>
            <person name="Liu Y."/>
            <person name="Xu W."/>
            <person name="Pan J."/>
            <person name="Luo Z.H."/>
            <person name="Li M."/>
        </authorList>
    </citation>
    <scope>NUCLEOTIDE SEQUENCE [LARGE SCALE GENOMIC DNA]</scope>
    <source>
        <strain evidence="4">SpSt-579</strain>
    </source>
</reference>
<keyword evidence="2" id="KW-0175">Coiled coil</keyword>
<feature type="coiled-coil region" evidence="2">
    <location>
        <begin position="61"/>
        <end position="88"/>
    </location>
</feature>
<comment type="caution">
    <text evidence="4">The sequence shown here is derived from an EMBL/GenBank/DDBJ whole genome shotgun (WGS) entry which is preliminary data.</text>
</comment>
<gene>
    <name evidence="4" type="ORF">ENT43_01855</name>
</gene>
<sequence length="88" mass="10052">MQGHTTLKLFGTGQVTIPKKWRDALKAKEFEAVINDDGEIILRPIEFGWVNVFNAERDGGSMDAKELSRALKKDIKKHEQNRKVSKKN</sequence>
<keyword evidence="1 4" id="KW-0238">DNA-binding</keyword>
<evidence type="ECO:0000256" key="1">
    <source>
        <dbReference type="PROSITE-ProRule" id="PRU01076"/>
    </source>
</evidence>
<protein>
    <submittedName>
        <fullName evidence="4">AbrB/MazE/SpoVT family DNA-binding domain-containing protein</fullName>
    </submittedName>
</protein>
<evidence type="ECO:0000259" key="3">
    <source>
        <dbReference type="PROSITE" id="PS51740"/>
    </source>
</evidence>
<dbReference type="Pfam" id="PF04014">
    <property type="entry name" value="MazE_antitoxin"/>
    <property type="match status" value="1"/>
</dbReference>
<dbReference type="EMBL" id="DSYQ01000007">
    <property type="protein sequence ID" value="HGT70983.1"/>
    <property type="molecule type" value="Genomic_DNA"/>
</dbReference>
<dbReference type="SUPFAM" id="SSF89447">
    <property type="entry name" value="AbrB/MazE/MraZ-like"/>
    <property type="match status" value="1"/>
</dbReference>
<dbReference type="GO" id="GO:0003677">
    <property type="term" value="F:DNA binding"/>
    <property type="evidence" value="ECO:0007669"/>
    <property type="project" value="UniProtKB-UniRule"/>
</dbReference>
<dbReference type="AlphaFoldDB" id="A0A7C4R632"/>
<dbReference type="PROSITE" id="PS51740">
    <property type="entry name" value="SPOVT_ABRB"/>
    <property type="match status" value="1"/>
</dbReference>
<evidence type="ECO:0000313" key="4">
    <source>
        <dbReference type="EMBL" id="HGT70983.1"/>
    </source>
</evidence>
<accession>A0A7C4R632</accession>
<feature type="domain" description="SpoVT-AbrB" evidence="3">
    <location>
        <begin position="4"/>
        <end position="47"/>
    </location>
</feature>
<name>A0A7C4R632_UNCC3</name>
<proteinExistence type="predicted"/>
<dbReference type="SMART" id="SM00966">
    <property type="entry name" value="SpoVT_AbrB"/>
    <property type="match status" value="1"/>
</dbReference>